<dbReference type="InterPro" id="IPR012094">
    <property type="entry name" value="tRNA_Ile_lys_synt"/>
</dbReference>
<dbReference type="Gene3D" id="3.40.50.620">
    <property type="entry name" value="HUPs"/>
    <property type="match status" value="1"/>
</dbReference>
<evidence type="ECO:0000256" key="3">
    <source>
        <dbReference type="ARBA" id="ARBA00022741"/>
    </source>
</evidence>
<evidence type="ECO:0000256" key="5">
    <source>
        <dbReference type="ARBA" id="ARBA00048539"/>
    </source>
</evidence>
<reference evidence="9" key="1">
    <citation type="journal article" date="2019" name="Int. J. Syst. Evol. Microbiol.">
        <title>The Global Catalogue of Microorganisms (GCM) 10K type strain sequencing project: providing services to taxonomists for standard genome sequencing and annotation.</title>
        <authorList>
            <consortium name="The Broad Institute Genomics Platform"/>
            <consortium name="The Broad Institute Genome Sequencing Center for Infectious Disease"/>
            <person name="Wu L."/>
            <person name="Ma J."/>
        </authorList>
    </citation>
    <scope>NUCLEOTIDE SEQUENCE [LARGE SCALE GENOMIC DNA]</scope>
    <source>
        <strain evidence="9">CGMCC 1.16275</strain>
    </source>
</reference>
<dbReference type="InterPro" id="IPR014729">
    <property type="entry name" value="Rossmann-like_a/b/a_fold"/>
</dbReference>
<dbReference type="CDD" id="cd01992">
    <property type="entry name" value="TilS_N"/>
    <property type="match status" value="1"/>
</dbReference>
<evidence type="ECO:0000256" key="4">
    <source>
        <dbReference type="ARBA" id="ARBA00022840"/>
    </source>
</evidence>
<dbReference type="InterPro" id="IPR012795">
    <property type="entry name" value="tRNA_Ile_lys_synt_N"/>
</dbReference>
<comment type="caution">
    <text evidence="8">The sequence shown here is derived from an EMBL/GenBank/DDBJ whole genome shotgun (WGS) entry which is preliminary data.</text>
</comment>
<dbReference type="InterPro" id="IPR011063">
    <property type="entry name" value="TilS/TtcA_N"/>
</dbReference>
<protein>
    <recommendedName>
        <fullName evidence="6">tRNA(Ile)-lysidine synthase</fullName>
        <ecNumber evidence="6">6.3.4.19</ecNumber>
    </recommendedName>
    <alternativeName>
        <fullName evidence="6">tRNA(Ile)-2-lysyl-cytidine synthase</fullName>
    </alternativeName>
    <alternativeName>
        <fullName evidence="6">tRNA(Ile)-lysidine synthetase</fullName>
    </alternativeName>
</protein>
<evidence type="ECO:0000256" key="2">
    <source>
        <dbReference type="ARBA" id="ARBA00022694"/>
    </source>
</evidence>
<keyword evidence="3 6" id="KW-0547">Nucleotide-binding</keyword>
<comment type="function">
    <text evidence="6">Ligates lysine onto the cytidine present at position 34 of the AUA codon-specific tRNA(Ile) that contains the anticodon CAU, in an ATP-dependent manner. Cytidine is converted to lysidine, thus changing the amino acid specificity of the tRNA from methionine to isoleucine.</text>
</comment>
<keyword evidence="9" id="KW-1185">Reference proteome</keyword>
<name>A0ABW2KVD7_9PROT</name>
<comment type="similarity">
    <text evidence="6">Belongs to the tRNA(Ile)-lysidine synthase family.</text>
</comment>
<evidence type="ECO:0000259" key="7">
    <source>
        <dbReference type="Pfam" id="PF01171"/>
    </source>
</evidence>
<comment type="domain">
    <text evidence="6">The N-terminal region contains the highly conserved SGGXDS motif, predicted to be a P-loop motif involved in ATP binding.</text>
</comment>
<dbReference type="SUPFAM" id="SSF52402">
    <property type="entry name" value="Adenine nucleotide alpha hydrolases-like"/>
    <property type="match status" value="1"/>
</dbReference>
<dbReference type="RefSeq" id="WP_377358281.1">
    <property type="nucleotide sequence ID" value="NZ_JBHTCM010000010.1"/>
</dbReference>
<accession>A0ABW2KVD7</accession>
<evidence type="ECO:0000313" key="9">
    <source>
        <dbReference type="Proteomes" id="UP001596456"/>
    </source>
</evidence>
<dbReference type="EC" id="6.3.4.19" evidence="6"/>
<organism evidence="8 9">
    <name type="scientific">Rhodocista pekingensis</name>
    <dbReference type="NCBI Taxonomy" id="201185"/>
    <lineage>
        <taxon>Bacteria</taxon>
        <taxon>Pseudomonadati</taxon>
        <taxon>Pseudomonadota</taxon>
        <taxon>Alphaproteobacteria</taxon>
        <taxon>Rhodospirillales</taxon>
        <taxon>Azospirillaceae</taxon>
        <taxon>Rhodocista</taxon>
    </lineage>
</organism>
<dbReference type="NCBIfam" id="TIGR02432">
    <property type="entry name" value="lysidine_TilS_N"/>
    <property type="match status" value="1"/>
</dbReference>
<proteinExistence type="inferred from homology"/>
<evidence type="ECO:0000313" key="8">
    <source>
        <dbReference type="EMBL" id="MFC7333290.1"/>
    </source>
</evidence>
<dbReference type="EMBL" id="JBHTCM010000010">
    <property type="protein sequence ID" value="MFC7333290.1"/>
    <property type="molecule type" value="Genomic_DNA"/>
</dbReference>
<keyword evidence="6" id="KW-0963">Cytoplasm</keyword>
<dbReference type="HAMAP" id="MF_01161">
    <property type="entry name" value="tRNA_Ile_lys_synt"/>
    <property type="match status" value="1"/>
</dbReference>
<dbReference type="Pfam" id="PF01171">
    <property type="entry name" value="ATP_bind_3"/>
    <property type="match status" value="1"/>
</dbReference>
<sequence>MRLTEPQQGAPVAADEFAARMAALGPFEARPALAVAVSGGRDSLALVLLADAWARARGGRVLALTVDHALRPESAAEAAQVGAWMAARGIRHAVLRWEGQKPSGGVQQAARSARYALLEARCRAEGVLHLLLGHQREDQAETVLLRAGRSSGPDGLAGMAAVRELPGLRLLRPLLDLPRARLAATCAAYGQPWLDDPSNLSDRFARGRLRQAGAGGTEEPWQRALAAGQIRAALDDAAAAVLAGQAVLYPEGWGEVAAAALRDPPEAVARRVLLRLLQAVGGAALPPRGERLDRLLAVLRRGDPAGSGIGGDKDGAGRFRGATLHGCLVVPTRAGWRILREPRAVAGPMEVPPGGSVLWDGRFRIAWNGAESVTVAALGGETAALPRGEAPGVPAPGLPGLVRRTLPALRRDGRVLCVPHLWGIGPDADSVPCRVRFLPPEAASGPRFSVVWADTRII</sequence>
<keyword evidence="1 6" id="KW-0436">Ligase</keyword>
<comment type="subcellular location">
    <subcellularLocation>
        <location evidence="6">Cytoplasm</location>
    </subcellularLocation>
</comment>
<dbReference type="Proteomes" id="UP001596456">
    <property type="component" value="Unassembled WGS sequence"/>
</dbReference>
<dbReference type="PANTHER" id="PTHR43033">
    <property type="entry name" value="TRNA(ILE)-LYSIDINE SYNTHASE-RELATED"/>
    <property type="match status" value="1"/>
</dbReference>
<dbReference type="PANTHER" id="PTHR43033:SF5">
    <property type="entry name" value="TRNA(ILE)-LYSIDINE SYNTHETASE"/>
    <property type="match status" value="1"/>
</dbReference>
<dbReference type="GO" id="GO:0032267">
    <property type="term" value="F:tRNA(Ile)-lysidine synthase activity"/>
    <property type="evidence" value="ECO:0007669"/>
    <property type="project" value="UniProtKB-EC"/>
</dbReference>
<evidence type="ECO:0000256" key="1">
    <source>
        <dbReference type="ARBA" id="ARBA00022598"/>
    </source>
</evidence>
<keyword evidence="2 6" id="KW-0819">tRNA processing</keyword>
<comment type="catalytic activity">
    <reaction evidence="5 6">
        <text>cytidine(34) in tRNA(Ile2) + L-lysine + ATP = lysidine(34) in tRNA(Ile2) + AMP + diphosphate + H(+)</text>
        <dbReference type="Rhea" id="RHEA:43744"/>
        <dbReference type="Rhea" id="RHEA-COMP:10625"/>
        <dbReference type="Rhea" id="RHEA-COMP:10670"/>
        <dbReference type="ChEBI" id="CHEBI:15378"/>
        <dbReference type="ChEBI" id="CHEBI:30616"/>
        <dbReference type="ChEBI" id="CHEBI:32551"/>
        <dbReference type="ChEBI" id="CHEBI:33019"/>
        <dbReference type="ChEBI" id="CHEBI:82748"/>
        <dbReference type="ChEBI" id="CHEBI:83665"/>
        <dbReference type="ChEBI" id="CHEBI:456215"/>
        <dbReference type="EC" id="6.3.4.19"/>
    </reaction>
</comment>
<feature type="domain" description="tRNA(Ile)-lysidine/2-thiocytidine synthase N-terminal" evidence="7">
    <location>
        <begin position="33"/>
        <end position="211"/>
    </location>
</feature>
<gene>
    <name evidence="6 8" type="primary">tilS</name>
    <name evidence="8" type="ORF">ACFQPS_08965</name>
</gene>
<keyword evidence="4 6" id="KW-0067">ATP-binding</keyword>
<evidence type="ECO:0000256" key="6">
    <source>
        <dbReference type="HAMAP-Rule" id="MF_01161"/>
    </source>
</evidence>
<feature type="binding site" evidence="6">
    <location>
        <begin position="38"/>
        <end position="43"/>
    </location>
    <ligand>
        <name>ATP</name>
        <dbReference type="ChEBI" id="CHEBI:30616"/>
    </ligand>
</feature>